<organism evidence="18 19">
    <name type="scientific">Cohnella hashimotonis</name>
    <dbReference type="NCBI Taxonomy" id="2826895"/>
    <lineage>
        <taxon>Bacteria</taxon>
        <taxon>Bacillati</taxon>
        <taxon>Bacillota</taxon>
        <taxon>Bacilli</taxon>
        <taxon>Bacillales</taxon>
        <taxon>Paenibacillaceae</taxon>
        <taxon>Cohnella</taxon>
    </lineage>
</organism>
<evidence type="ECO:0000256" key="8">
    <source>
        <dbReference type="ARBA" id="ARBA00022679"/>
    </source>
</evidence>
<dbReference type="PANTHER" id="PTHR11825">
    <property type="entry name" value="SUBGROUP IIII AMINOTRANSFERASE"/>
    <property type="match status" value="1"/>
</dbReference>
<evidence type="ECO:0000256" key="16">
    <source>
        <dbReference type="RuleBase" id="RU004517"/>
    </source>
</evidence>
<evidence type="ECO:0000256" key="2">
    <source>
        <dbReference type="ARBA" id="ARBA00004824"/>
    </source>
</evidence>
<dbReference type="InterPro" id="IPR001544">
    <property type="entry name" value="Aminotrans_IV"/>
</dbReference>
<evidence type="ECO:0000256" key="15">
    <source>
        <dbReference type="RuleBase" id="RU004516"/>
    </source>
</evidence>
<dbReference type="PIRSF" id="PIRSF006468">
    <property type="entry name" value="BCAT1"/>
    <property type="match status" value="1"/>
</dbReference>
<evidence type="ECO:0000313" key="19">
    <source>
        <dbReference type="Proteomes" id="UP001161691"/>
    </source>
</evidence>
<comment type="caution">
    <text evidence="18">The sequence shown here is derived from an EMBL/GenBank/DDBJ whole genome shotgun (WGS) entry which is preliminary data.</text>
</comment>
<dbReference type="InterPro" id="IPR005786">
    <property type="entry name" value="B_amino_transII"/>
</dbReference>
<comment type="pathway">
    <text evidence="4 17">Amino-acid biosynthesis; L-leucine biosynthesis; L-leucine from 3-methyl-2-oxobutanoate: step 4/4.</text>
</comment>
<evidence type="ECO:0000313" key="18">
    <source>
        <dbReference type="EMBL" id="MDI4649999.1"/>
    </source>
</evidence>
<sequence length="369" mass="40028">MERSGQESMPLHGIRGLQSKVRELQESPGGLGFGRYFTDHMLLMDYEEGTGWGEPRIVPYGPLLLDPASKVFHYGQTVFEGMKAFKWKDGRARLFRPLDHVRRLNRSCARMCVPAVDEARVLGALRRLVTADADWIPEAPGTSLYIRPFVVATETQLGVAPSRSYAFVAICSPVGAYYAEGVRPVPIYVETEHVRAVAGGVGDAKTAGNYAAGLKAQEAAARMGCAQVLWLDGVEREYVEEVGSMNAFFRFGDEIVTPPLGGSILAGVTRDSVIRLLRGWGVSVSERPVSIGEVAAGLRDGKLREAFGTGTAAVVSPIGSLHWRGERLTVGDGEPGELSKRLYETLSGIQRGELPDAYGWMEVVPSAAE</sequence>
<dbReference type="Proteomes" id="UP001161691">
    <property type="component" value="Unassembled WGS sequence"/>
</dbReference>
<dbReference type="InterPro" id="IPR033939">
    <property type="entry name" value="BCAT_family"/>
</dbReference>
<protein>
    <recommendedName>
        <fullName evidence="16">Branched-chain-amino-acid aminotransferase</fullName>
        <ecNumber evidence="16">2.6.1.42</ecNumber>
    </recommendedName>
</protein>
<evidence type="ECO:0000256" key="7">
    <source>
        <dbReference type="ARBA" id="ARBA00022605"/>
    </source>
</evidence>
<gene>
    <name evidence="18" type="ORF">KB449_34035</name>
</gene>
<dbReference type="CDD" id="cd01557">
    <property type="entry name" value="BCAT_beta_family"/>
    <property type="match status" value="1"/>
</dbReference>
<dbReference type="InterPro" id="IPR018300">
    <property type="entry name" value="Aminotrans_IV_CS"/>
</dbReference>
<dbReference type="Gene3D" id="3.30.470.10">
    <property type="match status" value="1"/>
</dbReference>
<evidence type="ECO:0000256" key="5">
    <source>
        <dbReference type="ARBA" id="ARBA00009320"/>
    </source>
</evidence>
<dbReference type="InterPro" id="IPR043132">
    <property type="entry name" value="BCAT-like_C"/>
</dbReference>
<evidence type="ECO:0000256" key="10">
    <source>
        <dbReference type="ARBA" id="ARBA00023304"/>
    </source>
</evidence>
<dbReference type="SUPFAM" id="SSF56752">
    <property type="entry name" value="D-aminoacid aminotransferase-like PLP-dependent enzymes"/>
    <property type="match status" value="1"/>
</dbReference>
<comment type="pathway">
    <text evidence="2 17">Amino-acid biosynthesis; L-isoleucine biosynthesis; L-isoleucine from 2-oxobutanoate: step 4/4.</text>
</comment>
<keyword evidence="8 16" id="KW-0808">Transferase</keyword>
<evidence type="ECO:0000256" key="11">
    <source>
        <dbReference type="ARBA" id="ARBA00048212"/>
    </source>
</evidence>
<proteinExistence type="inferred from homology"/>
<dbReference type="EMBL" id="JAGRPV010000001">
    <property type="protein sequence ID" value="MDI4649999.1"/>
    <property type="molecule type" value="Genomic_DNA"/>
</dbReference>
<dbReference type="GO" id="GO:0004084">
    <property type="term" value="F:branched-chain-amino-acid transaminase activity"/>
    <property type="evidence" value="ECO:0007669"/>
    <property type="project" value="UniProtKB-EC"/>
</dbReference>
<evidence type="ECO:0000256" key="12">
    <source>
        <dbReference type="ARBA" id="ARBA00048798"/>
    </source>
</evidence>
<evidence type="ECO:0000256" key="1">
    <source>
        <dbReference type="ARBA" id="ARBA00001933"/>
    </source>
</evidence>
<dbReference type="NCBIfam" id="TIGR01123">
    <property type="entry name" value="ilvE_II"/>
    <property type="match status" value="1"/>
</dbReference>
<evidence type="ECO:0000256" key="17">
    <source>
        <dbReference type="RuleBase" id="RU004519"/>
    </source>
</evidence>
<comment type="cofactor">
    <cofactor evidence="1 15">
        <name>pyridoxal 5'-phosphate</name>
        <dbReference type="ChEBI" id="CHEBI:597326"/>
    </cofactor>
</comment>
<evidence type="ECO:0000256" key="13">
    <source>
        <dbReference type="ARBA" id="ARBA00049229"/>
    </source>
</evidence>
<dbReference type="Gene3D" id="3.20.10.10">
    <property type="entry name" value="D-amino Acid Aminotransferase, subunit A, domain 2"/>
    <property type="match status" value="1"/>
</dbReference>
<comment type="catalytic activity">
    <reaction evidence="12 16">
        <text>L-isoleucine + 2-oxoglutarate = (S)-3-methyl-2-oxopentanoate + L-glutamate</text>
        <dbReference type="Rhea" id="RHEA:24801"/>
        <dbReference type="ChEBI" id="CHEBI:16810"/>
        <dbReference type="ChEBI" id="CHEBI:29985"/>
        <dbReference type="ChEBI" id="CHEBI:35146"/>
        <dbReference type="ChEBI" id="CHEBI:58045"/>
        <dbReference type="EC" id="2.6.1.42"/>
    </reaction>
</comment>
<reference evidence="18" key="1">
    <citation type="submission" date="2023-04" db="EMBL/GenBank/DDBJ databases">
        <title>Comparative genomic analysis of Cohnella hashimotonis sp. nov., isolated from the International Space Station.</title>
        <authorList>
            <person name="Venkateswaran K."/>
            <person name="Simpson A."/>
        </authorList>
    </citation>
    <scope>NUCLEOTIDE SEQUENCE</scope>
    <source>
        <strain evidence="18">F6_2S_P_1</strain>
    </source>
</reference>
<evidence type="ECO:0000256" key="9">
    <source>
        <dbReference type="ARBA" id="ARBA00022898"/>
    </source>
</evidence>
<name>A0ABT6TT14_9BACL</name>
<dbReference type="InterPro" id="IPR043131">
    <property type="entry name" value="BCAT-like_N"/>
</dbReference>
<comment type="catalytic activity">
    <reaction evidence="13 16">
        <text>L-leucine + 2-oxoglutarate = 4-methyl-2-oxopentanoate + L-glutamate</text>
        <dbReference type="Rhea" id="RHEA:18321"/>
        <dbReference type="ChEBI" id="CHEBI:16810"/>
        <dbReference type="ChEBI" id="CHEBI:17865"/>
        <dbReference type="ChEBI" id="CHEBI:29985"/>
        <dbReference type="ChEBI" id="CHEBI:57427"/>
        <dbReference type="EC" id="2.6.1.42"/>
    </reaction>
</comment>
<keyword evidence="19" id="KW-1185">Reference proteome</keyword>
<dbReference type="PROSITE" id="PS00770">
    <property type="entry name" value="AA_TRANSFER_CLASS_4"/>
    <property type="match status" value="1"/>
</dbReference>
<keyword evidence="9 15" id="KW-0663">Pyridoxal phosphate</keyword>
<dbReference type="EC" id="2.6.1.42" evidence="16"/>
<comment type="catalytic activity">
    <reaction evidence="11 16">
        <text>L-valine + 2-oxoglutarate = 3-methyl-2-oxobutanoate + L-glutamate</text>
        <dbReference type="Rhea" id="RHEA:24813"/>
        <dbReference type="ChEBI" id="CHEBI:11851"/>
        <dbReference type="ChEBI" id="CHEBI:16810"/>
        <dbReference type="ChEBI" id="CHEBI:29985"/>
        <dbReference type="ChEBI" id="CHEBI:57762"/>
        <dbReference type="EC" id="2.6.1.42"/>
    </reaction>
</comment>
<dbReference type="InterPro" id="IPR036038">
    <property type="entry name" value="Aminotransferase-like"/>
</dbReference>
<dbReference type="Pfam" id="PF01063">
    <property type="entry name" value="Aminotran_4"/>
    <property type="match status" value="1"/>
</dbReference>
<keyword evidence="6 16" id="KW-0032">Aminotransferase</keyword>
<comment type="pathway">
    <text evidence="3 17">Amino-acid biosynthesis; L-valine biosynthesis; L-valine from pyruvate: step 4/4.</text>
</comment>
<evidence type="ECO:0000256" key="6">
    <source>
        <dbReference type="ARBA" id="ARBA00022576"/>
    </source>
</evidence>
<keyword evidence="7 16" id="KW-0028">Amino-acid biosynthesis</keyword>
<evidence type="ECO:0000256" key="3">
    <source>
        <dbReference type="ARBA" id="ARBA00004931"/>
    </source>
</evidence>
<comment type="similarity">
    <text evidence="5 14">Belongs to the class-IV pyridoxal-phosphate-dependent aminotransferase family.</text>
</comment>
<evidence type="ECO:0000256" key="4">
    <source>
        <dbReference type="ARBA" id="ARBA00005072"/>
    </source>
</evidence>
<dbReference type="NCBIfam" id="NF009897">
    <property type="entry name" value="PRK13357.1"/>
    <property type="match status" value="1"/>
</dbReference>
<dbReference type="PANTHER" id="PTHR11825:SF44">
    <property type="entry name" value="BRANCHED-CHAIN-AMINO-ACID AMINOTRANSFERASE"/>
    <property type="match status" value="1"/>
</dbReference>
<keyword evidence="10 16" id="KW-0100">Branched-chain amino acid biosynthesis</keyword>
<accession>A0ABT6TT14</accession>
<evidence type="ECO:0000256" key="14">
    <source>
        <dbReference type="RuleBase" id="RU004106"/>
    </source>
</evidence>